<dbReference type="EMBL" id="GAIX01004577">
    <property type="protein sequence ID" value="JAA87983.1"/>
    <property type="molecule type" value="Transcribed_RNA"/>
</dbReference>
<dbReference type="AlphaFoldDB" id="S4PEC7"/>
<evidence type="ECO:0000313" key="1">
    <source>
        <dbReference type="EMBL" id="JAA87983.1"/>
    </source>
</evidence>
<proteinExistence type="predicted"/>
<reference evidence="1" key="1">
    <citation type="journal article" date="2013" name="BMC Genomics">
        <title>Unscrambling butterfly oogenesis.</title>
        <authorList>
            <person name="Carter J.M."/>
            <person name="Baker S.C."/>
            <person name="Pink R."/>
            <person name="Carter D.R."/>
            <person name="Collins A."/>
            <person name="Tomlin J."/>
            <person name="Gibbs M."/>
            <person name="Breuker C.J."/>
        </authorList>
    </citation>
    <scope>NUCLEOTIDE SEQUENCE</scope>
    <source>
        <tissue evidence="1">Ovary</tissue>
    </source>
</reference>
<sequence length="103" mass="11912">MYMSELKQKVKRCRIEKEEAKKQDQLYPPCNISWSEEDGSRVWCTKSSGGVVREWLGVPRQMYTPGQKKPLCVCVNLDKINSSQLKEYKGCPRTSTECFISDN</sequence>
<name>S4PEC7_9NEOP</name>
<accession>S4PEC7</accession>
<protein>
    <submittedName>
        <fullName evidence="1">Neuferricin</fullName>
    </submittedName>
</protein>
<reference evidence="1" key="2">
    <citation type="submission" date="2013-05" db="EMBL/GenBank/DDBJ databases">
        <authorList>
            <person name="Carter J.-M."/>
            <person name="Baker S.C."/>
            <person name="Pink R."/>
            <person name="Carter D.R.F."/>
            <person name="Collins A."/>
            <person name="Tomlin J."/>
            <person name="Gibbs M."/>
            <person name="Breuker C.J."/>
        </authorList>
    </citation>
    <scope>NUCLEOTIDE SEQUENCE</scope>
    <source>
        <tissue evidence="1">Ovary</tissue>
    </source>
</reference>
<organism evidence="1">
    <name type="scientific">Pararge aegeria</name>
    <name type="common">speckled wood butterfly</name>
    <dbReference type="NCBI Taxonomy" id="116150"/>
    <lineage>
        <taxon>Eukaryota</taxon>
        <taxon>Metazoa</taxon>
        <taxon>Ecdysozoa</taxon>
        <taxon>Arthropoda</taxon>
        <taxon>Hexapoda</taxon>
        <taxon>Insecta</taxon>
        <taxon>Pterygota</taxon>
        <taxon>Neoptera</taxon>
        <taxon>Endopterygota</taxon>
        <taxon>Lepidoptera</taxon>
        <taxon>Glossata</taxon>
        <taxon>Ditrysia</taxon>
        <taxon>Papilionoidea</taxon>
        <taxon>Nymphalidae</taxon>
        <taxon>Satyrinae</taxon>
        <taxon>Satyrini</taxon>
        <taxon>Parargina</taxon>
        <taxon>Pararge</taxon>
    </lineage>
</organism>